<dbReference type="InterPro" id="IPR013083">
    <property type="entry name" value="Znf_RING/FYVE/PHD"/>
</dbReference>
<evidence type="ECO:0000256" key="1">
    <source>
        <dbReference type="ARBA" id="ARBA00022723"/>
    </source>
</evidence>
<dbReference type="GO" id="GO:0008270">
    <property type="term" value="F:zinc ion binding"/>
    <property type="evidence" value="ECO:0007669"/>
    <property type="project" value="UniProtKB-KW"/>
</dbReference>
<dbReference type="GO" id="GO:0005739">
    <property type="term" value="C:mitochondrion"/>
    <property type="evidence" value="ECO:0007669"/>
    <property type="project" value="TreeGrafter"/>
</dbReference>
<dbReference type="Gene3D" id="3.30.40.10">
    <property type="entry name" value="Zinc/RING finger domain, C3HC4 (zinc finger)"/>
    <property type="match status" value="1"/>
</dbReference>
<comment type="caution">
    <text evidence="5">The sequence shown here is derived from an EMBL/GenBank/DDBJ whole genome shotgun (WGS) entry which is preliminary data.</text>
</comment>
<keyword evidence="3" id="KW-0862">Zinc</keyword>
<dbReference type="InterPro" id="IPR049439">
    <property type="entry name" value="TRAFD1-XIAF1_Znf"/>
</dbReference>
<dbReference type="AlphaFoldDB" id="A0A0F9MUF9"/>
<evidence type="ECO:0000259" key="4">
    <source>
        <dbReference type="Pfam" id="PF21366"/>
    </source>
</evidence>
<sequence>MDFCENCRNNVPQESWNLHEATCARHRYYCESCETVLSKNERDKHNQEYHAMILCTCGEEIEARKLAEHKMEYCSQRIVPCIYCEYPLAFSTLYEHENACGSRTESCDLCGKRVMLRHQNTHVCGENDEPVTEDELVICPFCLSPAQNYMLLQEHIFSNHPEIAI</sequence>
<reference evidence="5" key="1">
    <citation type="journal article" date="2015" name="Nature">
        <title>Complex archaea that bridge the gap between prokaryotes and eukaryotes.</title>
        <authorList>
            <person name="Spang A."/>
            <person name="Saw J.H."/>
            <person name="Jorgensen S.L."/>
            <person name="Zaremba-Niedzwiedzka K."/>
            <person name="Martijn J."/>
            <person name="Lind A.E."/>
            <person name="van Eijk R."/>
            <person name="Schleper C."/>
            <person name="Guy L."/>
            <person name="Ettema T.J."/>
        </authorList>
    </citation>
    <scope>NUCLEOTIDE SEQUENCE</scope>
</reference>
<proteinExistence type="predicted"/>
<dbReference type="Pfam" id="PF21366">
    <property type="entry name" value="TRAFD1-XIAF1_ZnF"/>
    <property type="match status" value="1"/>
</dbReference>
<gene>
    <name evidence="5" type="ORF">LCGC14_1416290</name>
</gene>
<feature type="domain" description="TRAFD1/XAF1 zinc finger" evidence="4">
    <location>
        <begin position="88"/>
        <end position="125"/>
    </location>
</feature>
<keyword evidence="2" id="KW-0863">Zinc-finger</keyword>
<keyword evidence="1" id="KW-0479">Metal-binding</keyword>
<dbReference type="InterPro" id="IPR051986">
    <property type="entry name" value="Innate_Immune_Apopt_Reg"/>
</dbReference>
<evidence type="ECO:0000256" key="3">
    <source>
        <dbReference type="ARBA" id="ARBA00022833"/>
    </source>
</evidence>
<dbReference type="EMBL" id="LAZR01009395">
    <property type="protein sequence ID" value="KKM72857.1"/>
    <property type="molecule type" value="Genomic_DNA"/>
</dbReference>
<dbReference type="PANTHER" id="PTHR16295">
    <property type="entry name" value="TRAF-TYPE ZINC FINGER PROTEIN-RELATED"/>
    <property type="match status" value="1"/>
</dbReference>
<name>A0A0F9MUF9_9ZZZZ</name>
<accession>A0A0F9MUF9</accession>
<protein>
    <recommendedName>
        <fullName evidence="4">TRAFD1/XAF1 zinc finger domain-containing protein</fullName>
    </recommendedName>
</protein>
<evidence type="ECO:0000256" key="2">
    <source>
        <dbReference type="ARBA" id="ARBA00022771"/>
    </source>
</evidence>
<organism evidence="5">
    <name type="scientific">marine sediment metagenome</name>
    <dbReference type="NCBI Taxonomy" id="412755"/>
    <lineage>
        <taxon>unclassified sequences</taxon>
        <taxon>metagenomes</taxon>
        <taxon>ecological metagenomes</taxon>
    </lineage>
</organism>
<evidence type="ECO:0000313" key="5">
    <source>
        <dbReference type="EMBL" id="KKM72857.1"/>
    </source>
</evidence>
<dbReference type="PANTHER" id="PTHR16295:SF10">
    <property type="entry name" value="EXPRESSED PROTEIN"/>
    <property type="match status" value="1"/>
</dbReference>